<dbReference type="Proteomes" id="UP000192917">
    <property type="component" value="Unassembled WGS sequence"/>
</dbReference>
<evidence type="ECO:0000313" key="3">
    <source>
        <dbReference type="Proteomes" id="UP000192917"/>
    </source>
</evidence>
<protein>
    <submittedName>
        <fullName evidence="2">Uncharacterized protein</fullName>
    </submittedName>
</protein>
<feature type="compositionally biased region" description="Basic and acidic residues" evidence="1">
    <location>
        <begin position="218"/>
        <end position="230"/>
    </location>
</feature>
<feature type="compositionally biased region" description="Basic residues" evidence="1">
    <location>
        <begin position="172"/>
        <end position="182"/>
    </location>
</feature>
<accession>A0A1Y6BE96</accession>
<organism evidence="2 3">
    <name type="scientific">Tistlia consotensis USBA 355</name>
    <dbReference type="NCBI Taxonomy" id="560819"/>
    <lineage>
        <taxon>Bacteria</taxon>
        <taxon>Pseudomonadati</taxon>
        <taxon>Pseudomonadota</taxon>
        <taxon>Alphaproteobacteria</taxon>
        <taxon>Rhodospirillales</taxon>
        <taxon>Rhodovibrionaceae</taxon>
        <taxon>Tistlia</taxon>
    </lineage>
</organism>
<evidence type="ECO:0000313" key="2">
    <source>
        <dbReference type="EMBL" id="SME97061.1"/>
    </source>
</evidence>
<proteinExistence type="predicted"/>
<feature type="compositionally biased region" description="Polar residues" evidence="1">
    <location>
        <begin position="24"/>
        <end position="38"/>
    </location>
</feature>
<feature type="region of interest" description="Disordered" evidence="1">
    <location>
        <begin position="24"/>
        <end position="67"/>
    </location>
</feature>
<reference evidence="2 3" key="1">
    <citation type="submission" date="2017-04" db="EMBL/GenBank/DDBJ databases">
        <authorList>
            <person name="Afonso C.L."/>
            <person name="Miller P.J."/>
            <person name="Scott M.A."/>
            <person name="Spackman E."/>
            <person name="Goraichik I."/>
            <person name="Dimitrov K.M."/>
            <person name="Suarez D.L."/>
            <person name="Swayne D.E."/>
        </authorList>
    </citation>
    <scope>NUCLEOTIDE SEQUENCE [LARGE SCALE GENOMIC DNA]</scope>
    <source>
        <strain evidence="2 3">USBA 355</strain>
    </source>
</reference>
<name>A0A1Y6BE96_9PROT</name>
<keyword evidence="3" id="KW-1185">Reference proteome</keyword>
<feature type="region of interest" description="Disordered" evidence="1">
    <location>
        <begin position="138"/>
        <end position="230"/>
    </location>
</feature>
<feature type="compositionally biased region" description="Polar residues" evidence="1">
    <location>
        <begin position="142"/>
        <end position="152"/>
    </location>
</feature>
<evidence type="ECO:0000256" key="1">
    <source>
        <dbReference type="SAM" id="MobiDB-lite"/>
    </source>
</evidence>
<dbReference type="AlphaFoldDB" id="A0A1Y6BE96"/>
<dbReference type="EMBL" id="FWZX01000002">
    <property type="protein sequence ID" value="SME97061.1"/>
    <property type="molecule type" value="Genomic_DNA"/>
</dbReference>
<gene>
    <name evidence="2" type="ORF">SAMN05428998_10248</name>
</gene>
<feature type="compositionally biased region" description="Polar residues" evidence="1">
    <location>
        <begin position="189"/>
        <end position="217"/>
    </location>
</feature>
<sequence length="266" mass="27775">MPSGTVDFVNLGKSASIECPSTATMRAANGGTSLSGFQPVSRRRRSKRSCADGEAASSIRSRHDRPPIVRAPFASAAVLSSLTAMRVKGSQPLSSWPSPLILAESAVGPIAFTSNLLPEGSRKSCGCRNGPVHAATAWSGPCSGNTIQRNATSSPSSPRASSVEKSAAPLSRSRRHLSRRSRTAVAPFSSGTPSRVASMISRQSSVNTGRSAGTSSVSRRDQRPSERRPTLIEIDLACDLSGGLILVRRKSPGLSGGRKSAYRSSG</sequence>